<accession>A0A7N2MSR5</accession>
<keyword evidence="2" id="KW-1185">Reference proteome</keyword>
<sequence>MRQSSVSTLSKSKKKALLASLDELMERMPSLLDIDHPCAQRQIADARRAIEAIPEEDDHLQETSHAHRASADLGSGSEVDVAQWNVLEFNTGSTTPFIIKCGANSNSELVIKADARVQEPKGGEIVRVVPRPSVLENMSWEEIKQAMVSGAIGGFLDVAFNFNTQALLDDNLLGQFLKIGWKMVMFGDETWLKLFPGLFTRHDGVGSFFISLCAICL</sequence>
<dbReference type="InterPro" id="IPR039527">
    <property type="entry name" value="PIGG/GPI7"/>
</dbReference>
<dbReference type="GO" id="GO:0006506">
    <property type="term" value="P:GPI anchor biosynthetic process"/>
    <property type="evidence" value="ECO:0007669"/>
    <property type="project" value="InterPro"/>
</dbReference>
<proteinExistence type="predicted"/>
<organism evidence="1 2">
    <name type="scientific">Quercus lobata</name>
    <name type="common">Valley oak</name>
    <dbReference type="NCBI Taxonomy" id="97700"/>
    <lineage>
        <taxon>Eukaryota</taxon>
        <taxon>Viridiplantae</taxon>
        <taxon>Streptophyta</taxon>
        <taxon>Embryophyta</taxon>
        <taxon>Tracheophyta</taxon>
        <taxon>Spermatophyta</taxon>
        <taxon>Magnoliopsida</taxon>
        <taxon>eudicotyledons</taxon>
        <taxon>Gunneridae</taxon>
        <taxon>Pentapetalae</taxon>
        <taxon>rosids</taxon>
        <taxon>fabids</taxon>
        <taxon>Fagales</taxon>
        <taxon>Fagaceae</taxon>
        <taxon>Quercus</taxon>
    </lineage>
</organism>
<dbReference type="PANTHER" id="PTHR23072:SF0">
    <property type="entry name" value="GPI ETHANOLAMINE PHOSPHATE TRANSFERASE 2"/>
    <property type="match status" value="1"/>
</dbReference>
<dbReference type="EnsemblPlants" id="QL10p044591:mrna">
    <property type="protein sequence ID" value="QL10p044591:mrna"/>
    <property type="gene ID" value="QL10p044591"/>
</dbReference>
<reference evidence="1 2" key="1">
    <citation type="journal article" date="2016" name="G3 (Bethesda)">
        <title>First Draft Assembly and Annotation of the Genome of a California Endemic Oak Quercus lobata Nee (Fagaceae).</title>
        <authorList>
            <person name="Sork V.L."/>
            <person name="Fitz-Gibbon S.T."/>
            <person name="Puiu D."/>
            <person name="Crepeau M."/>
            <person name="Gugger P.F."/>
            <person name="Sherman R."/>
            <person name="Stevens K."/>
            <person name="Langley C.H."/>
            <person name="Pellegrini M."/>
            <person name="Salzberg S.L."/>
        </authorList>
    </citation>
    <scope>NUCLEOTIDE SEQUENCE [LARGE SCALE GENOMIC DNA]</scope>
    <source>
        <strain evidence="1 2">cv. SW786</strain>
    </source>
</reference>
<evidence type="ECO:0000313" key="2">
    <source>
        <dbReference type="Proteomes" id="UP000594261"/>
    </source>
</evidence>
<dbReference type="InParanoid" id="A0A7N2MSR5"/>
<dbReference type="AlphaFoldDB" id="A0A7N2MSR5"/>
<dbReference type="GO" id="GO:0005789">
    <property type="term" value="C:endoplasmic reticulum membrane"/>
    <property type="evidence" value="ECO:0007669"/>
    <property type="project" value="TreeGrafter"/>
</dbReference>
<protein>
    <submittedName>
        <fullName evidence="1">Uncharacterized protein</fullName>
    </submittedName>
</protein>
<dbReference type="EMBL" id="LRBV02000010">
    <property type="status" value="NOT_ANNOTATED_CDS"/>
    <property type="molecule type" value="Genomic_DNA"/>
</dbReference>
<name>A0A7N2MSR5_QUELO</name>
<dbReference type="Proteomes" id="UP000594261">
    <property type="component" value="Chromosome 10"/>
</dbReference>
<evidence type="ECO:0000313" key="1">
    <source>
        <dbReference type="EnsemblPlants" id="QL10p044591:mrna"/>
    </source>
</evidence>
<reference evidence="1" key="2">
    <citation type="submission" date="2021-01" db="UniProtKB">
        <authorList>
            <consortium name="EnsemblPlants"/>
        </authorList>
    </citation>
    <scope>IDENTIFICATION</scope>
</reference>
<dbReference type="PANTHER" id="PTHR23072">
    <property type="entry name" value="PHOSPHATIDYLINOSITOL GLYCAN-RELATED"/>
    <property type="match status" value="1"/>
</dbReference>
<dbReference type="Gramene" id="QL10p044591:mrna">
    <property type="protein sequence ID" value="QL10p044591:mrna"/>
    <property type="gene ID" value="QL10p044591"/>
</dbReference>
<dbReference type="GO" id="GO:0051267">
    <property type="term" value="F:CP2 mannose-ethanolamine phosphotransferase activity"/>
    <property type="evidence" value="ECO:0007669"/>
    <property type="project" value="TreeGrafter"/>
</dbReference>